<sequence>MVDDAAVQWLMTQADGMRLLIIDPLSHITSSDENDNALRTLVVQTLKYIACEKECAILVAHHTNKGDADSAQGWLRGASALVDAARYVLTMQKWKDSWRLRLQWVKLNGCAPIADMAVKREPNGVLRRDMDSELEEDWDAKKKKGKGKGYGEKIRRARDGY</sequence>
<feature type="region of interest" description="Disordered" evidence="1">
    <location>
        <begin position="132"/>
        <end position="161"/>
    </location>
</feature>
<evidence type="ECO:0008006" key="3">
    <source>
        <dbReference type="Google" id="ProtNLM"/>
    </source>
</evidence>
<dbReference type="SUPFAM" id="SSF52540">
    <property type="entry name" value="P-loop containing nucleoside triphosphate hydrolases"/>
    <property type="match status" value="1"/>
</dbReference>
<organism evidence="2">
    <name type="scientific">bioreactor metagenome</name>
    <dbReference type="NCBI Taxonomy" id="1076179"/>
    <lineage>
        <taxon>unclassified sequences</taxon>
        <taxon>metagenomes</taxon>
        <taxon>ecological metagenomes</taxon>
    </lineage>
</organism>
<proteinExistence type="predicted"/>
<protein>
    <recommendedName>
        <fullName evidence="3">Regulatory protein RepA</fullName>
    </recommendedName>
</protein>
<comment type="caution">
    <text evidence="2">The sequence shown here is derived from an EMBL/GenBank/DDBJ whole genome shotgun (WGS) entry which is preliminary data.</text>
</comment>
<dbReference type="Gene3D" id="3.40.50.300">
    <property type="entry name" value="P-loop containing nucleotide triphosphate hydrolases"/>
    <property type="match status" value="1"/>
</dbReference>
<dbReference type="InterPro" id="IPR027417">
    <property type="entry name" value="P-loop_NTPase"/>
</dbReference>
<dbReference type="AlphaFoldDB" id="A0A644XLJ5"/>
<evidence type="ECO:0000313" key="2">
    <source>
        <dbReference type="EMBL" id="MPM17060.1"/>
    </source>
</evidence>
<evidence type="ECO:0000256" key="1">
    <source>
        <dbReference type="SAM" id="MobiDB-lite"/>
    </source>
</evidence>
<dbReference type="EMBL" id="VSSQ01002723">
    <property type="protein sequence ID" value="MPM17060.1"/>
    <property type="molecule type" value="Genomic_DNA"/>
</dbReference>
<feature type="compositionally biased region" description="Basic and acidic residues" evidence="1">
    <location>
        <begin position="149"/>
        <end position="161"/>
    </location>
</feature>
<accession>A0A644XLJ5</accession>
<name>A0A644XLJ5_9ZZZZ</name>
<dbReference type="Pfam" id="PF13481">
    <property type="entry name" value="AAA_25"/>
    <property type="match status" value="1"/>
</dbReference>
<reference evidence="2" key="1">
    <citation type="submission" date="2019-08" db="EMBL/GenBank/DDBJ databases">
        <authorList>
            <person name="Kucharzyk K."/>
            <person name="Murdoch R.W."/>
            <person name="Higgins S."/>
            <person name="Loffler F."/>
        </authorList>
    </citation>
    <scope>NUCLEOTIDE SEQUENCE</scope>
</reference>
<gene>
    <name evidence="2" type="ORF">SDC9_63444</name>
</gene>